<sequence length="205" mass="23093">MDPDCAICSQPALVRCECESKGLDTAVRQAEQRMMASVFTEIRTWVRGHAQDYILSFFSTLTTRRKEVHNSHIHRITDRAYHYYNAPPHPSEIAAADAELKRGIDEDWRASVQRYPEVLEYFYGLVELSLPGEEESCVRDPPLSALGGGRGKVRLREARDGGGERRRRRGISAGREGNERIRDGRRPGVAFAPVPGYGYVQPPGH</sequence>
<name>A0A9P6VK06_9HELO</name>
<comment type="caution">
    <text evidence="2">The sequence shown here is derived from an EMBL/GenBank/DDBJ whole genome shotgun (WGS) entry which is preliminary data.</text>
</comment>
<dbReference type="EMBL" id="VNKQ01000008">
    <property type="protein sequence ID" value="KAG0649194.1"/>
    <property type="molecule type" value="Genomic_DNA"/>
</dbReference>
<dbReference type="OrthoDB" id="5409477at2759"/>
<evidence type="ECO:0000313" key="2">
    <source>
        <dbReference type="EMBL" id="KAG0649194.1"/>
    </source>
</evidence>
<dbReference type="AlphaFoldDB" id="A0A9P6VK06"/>
<organism evidence="2 3">
    <name type="scientific">Hyphodiscus hymeniophilus</name>
    <dbReference type="NCBI Taxonomy" id="353542"/>
    <lineage>
        <taxon>Eukaryota</taxon>
        <taxon>Fungi</taxon>
        <taxon>Dikarya</taxon>
        <taxon>Ascomycota</taxon>
        <taxon>Pezizomycotina</taxon>
        <taxon>Leotiomycetes</taxon>
        <taxon>Helotiales</taxon>
        <taxon>Hyphodiscaceae</taxon>
        <taxon>Hyphodiscus</taxon>
    </lineage>
</organism>
<gene>
    <name evidence="2" type="ORF">D0Z07_4551</name>
</gene>
<evidence type="ECO:0000256" key="1">
    <source>
        <dbReference type="SAM" id="MobiDB-lite"/>
    </source>
</evidence>
<protein>
    <submittedName>
        <fullName evidence="2">Uncharacterized protein</fullName>
    </submittedName>
</protein>
<feature type="region of interest" description="Disordered" evidence="1">
    <location>
        <begin position="148"/>
        <end position="205"/>
    </location>
</feature>
<reference evidence="2" key="1">
    <citation type="submission" date="2019-07" db="EMBL/GenBank/DDBJ databases">
        <title>Hyphodiscus hymeniophilus genome sequencing and assembly.</title>
        <authorList>
            <person name="Kramer G."/>
            <person name="Nodwell J."/>
        </authorList>
    </citation>
    <scope>NUCLEOTIDE SEQUENCE</scope>
    <source>
        <strain evidence="2">ATCC 34498</strain>
    </source>
</reference>
<accession>A0A9P6VK06</accession>
<dbReference type="Proteomes" id="UP000785200">
    <property type="component" value="Unassembled WGS sequence"/>
</dbReference>
<feature type="compositionally biased region" description="Basic and acidic residues" evidence="1">
    <location>
        <begin position="176"/>
        <end position="186"/>
    </location>
</feature>
<keyword evidence="3" id="KW-1185">Reference proteome</keyword>
<proteinExistence type="predicted"/>
<evidence type="ECO:0000313" key="3">
    <source>
        <dbReference type="Proteomes" id="UP000785200"/>
    </source>
</evidence>
<feature type="compositionally biased region" description="Basic and acidic residues" evidence="1">
    <location>
        <begin position="154"/>
        <end position="164"/>
    </location>
</feature>
<feature type="compositionally biased region" description="Low complexity" evidence="1">
    <location>
        <begin position="193"/>
        <end position="205"/>
    </location>
</feature>